<name>X1I061_9ZZZZ</name>
<evidence type="ECO:0000313" key="1">
    <source>
        <dbReference type="EMBL" id="GAH75082.1"/>
    </source>
</evidence>
<protein>
    <submittedName>
        <fullName evidence="1">Uncharacterized protein</fullName>
    </submittedName>
</protein>
<reference evidence="1" key="1">
    <citation type="journal article" date="2014" name="Front. Microbiol.">
        <title>High frequency of phylogenetically diverse reductive dehalogenase-homologous genes in deep subseafloor sedimentary metagenomes.</title>
        <authorList>
            <person name="Kawai M."/>
            <person name="Futagami T."/>
            <person name="Toyoda A."/>
            <person name="Takaki Y."/>
            <person name="Nishi S."/>
            <person name="Hori S."/>
            <person name="Arai W."/>
            <person name="Tsubouchi T."/>
            <person name="Morono Y."/>
            <person name="Uchiyama I."/>
            <person name="Ito T."/>
            <person name="Fujiyama A."/>
            <person name="Inagaki F."/>
            <person name="Takami H."/>
        </authorList>
    </citation>
    <scope>NUCLEOTIDE SEQUENCE</scope>
    <source>
        <strain evidence="1">Expedition CK06-06</strain>
    </source>
</reference>
<comment type="caution">
    <text evidence="1">The sequence shown here is derived from an EMBL/GenBank/DDBJ whole genome shotgun (WGS) entry which is preliminary data.</text>
</comment>
<dbReference type="AlphaFoldDB" id="X1I061"/>
<sequence length="46" mass="5244">MKKKFFTVLLAVVLILSFSLVTAVPVAVWLEKWGVSSLPRSLWRLI</sequence>
<gene>
    <name evidence="1" type="ORF">S03H2_49827</name>
</gene>
<proteinExistence type="predicted"/>
<accession>X1I061</accession>
<organism evidence="1">
    <name type="scientific">marine sediment metagenome</name>
    <dbReference type="NCBI Taxonomy" id="412755"/>
    <lineage>
        <taxon>unclassified sequences</taxon>
        <taxon>metagenomes</taxon>
        <taxon>ecological metagenomes</taxon>
    </lineage>
</organism>
<dbReference type="EMBL" id="BARU01031509">
    <property type="protein sequence ID" value="GAH75082.1"/>
    <property type="molecule type" value="Genomic_DNA"/>
</dbReference>